<dbReference type="GO" id="GO:0071949">
    <property type="term" value="F:FAD binding"/>
    <property type="evidence" value="ECO:0007669"/>
    <property type="project" value="InterPro"/>
</dbReference>
<dbReference type="InterPro" id="IPR016171">
    <property type="entry name" value="Vanillyl_alc_oxidase_C-sub2"/>
</dbReference>
<evidence type="ECO:0000259" key="2">
    <source>
        <dbReference type="PROSITE" id="PS51387"/>
    </source>
</evidence>
<dbReference type="PANTHER" id="PTHR43762">
    <property type="entry name" value="L-GULONOLACTONE OXIDASE"/>
    <property type="match status" value="1"/>
</dbReference>
<dbReference type="InterPro" id="IPR007173">
    <property type="entry name" value="ALO_C"/>
</dbReference>
<dbReference type="Gene3D" id="1.10.45.10">
    <property type="entry name" value="Vanillyl-alcohol Oxidase, Chain A, domain 4"/>
    <property type="match status" value="1"/>
</dbReference>
<name>R4YZ10_9ACTN</name>
<feature type="domain" description="FAD-binding PCMH-type" evidence="2">
    <location>
        <begin position="22"/>
        <end position="191"/>
    </location>
</feature>
<keyword evidence="1" id="KW-0560">Oxidoreductase</keyword>
<dbReference type="InterPro" id="IPR016166">
    <property type="entry name" value="FAD-bd_PCMH"/>
</dbReference>
<dbReference type="EMBL" id="CANL01000002">
    <property type="protein sequence ID" value="CCM62236.1"/>
    <property type="molecule type" value="Genomic_DNA"/>
</dbReference>
<dbReference type="AlphaFoldDB" id="R4YZ10"/>
<accession>R4YZ10</accession>
<dbReference type="RefSeq" id="WP_012223447.1">
    <property type="nucleotide sequence ID" value="NZ_HG422565.1"/>
</dbReference>
<reference evidence="3 4" key="1">
    <citation type="journal article" date="2013" name="ISME J.">
        <title>Metabolic model for the filamentous 'Candidatus Microthrix parvicella' based on genomic and metagenomic analyses.</title>
        <authorList>
            <person name="Jon McIlroy S."/>
            <person name="Kristiansen R."/>
            <person name="Albertsen M."/>
            <person name="Michael Karst S."/>
            <person name="Rossetti S."/>
            <person name="Lund Nielsen J."/>
            <person name="Tandoi V."/>
            <person name="James Seviour R."/>
            <person name="Nielsen P.H."/>
        </authorList>
    </citation>
    <scope>NUCLEOTIDE SEQUENCE [LARGE SCALE GENOMIC DNA]</scope>
    <source>
        <strain evidence="3 4">RN1</strain>
    </source>
</reference>
<dbReference type="SUPFAM" id="SSF56176">
    <property type="entry name" value="FAD-binding/transporter-associated domain-like"/>
    <property type="match status" value="1"/>
</dbReference>
<dbReference type="InterPro" id="IPR010031">
    <property type="entry name" value="FAD_lactone_oxidase-like"/>
</dbReference>
<sequence length="459" mass="49876">MARAYSFPEPQRTALLSGWGRTSPTRAEVLAPASAAELTAALADPPARGMVARGLGRSYGDAAQRAGGRVVDLTGLTDVELDVETGECRVRAGTSIDTVLRVLVPRGYFVPVTPGTRFVTLGGAIAADIHGKNHHRHGSFGSHVTSMVLRTADGERRVIGPHAEASLYWATVGGMGLTGVIEEVTFQAQPITSSRLVVLAERTTNLSDSIARLIELDREAEYTVAWLDLAAGGAGAGRSVITSGRFARPEELPRRWSDRPFAFDPGLPVDVPVTPPPVVLNPVSIRAFNEVWYRKAPRRPKQVINSIPTFFHPLDLLGSWNRIYGPNGFLQWQCVVPDTATDVLAGIMRQFTQTGGRSFLTVLKRLGPGNQAPLSFPTAGWTLAVDVPVGDPDLPRLLDRLDEQVAEAGGRIYLAKDARMRPELLPVMYPRLDDWREVRASVDPRGVFRSDLSERLGLT</sequence>
<keyword evidence="4" id="KW-1185">Reference proteome</keyword>
<dbReference type="PANTHER" id="PTHR43762:SF1">
    <property type="entry name" value="D-ARABINONO-1,4-LACTONE OXIDASE"/>
    <property type="match status" value="1"/>
</dbReference>
<dbReference type="InterPro" id="IPR016169">
    <property type="entry name" value="FAD-bd_PCMH_sub2"/>
</dbReference>
<dbReference type="PROSITE" id="PS51387">
    <property type="entry name" value="FAD_PCMH"/>
    <property type="match status" value="1"/>
</dbReference>
<evidence type="ECO:0000313" key="4">
    <source>
        <dbReference type="Proteomes" id="UP000018291"/>
    </source>
</evidence>
<proteinExistence type="predicted"/>
<dbReference type="Proteomes" id="UP000018291">
    <property type="component" value="Unassembled WGS sequence"/>
</dbReference>
<dbReference type="OrthoDB" id="143770at2"/>
<dbReference type="InterPro" id="IPR006094">
    <property type="entry name" value="Oxid_FAD_bind_N"/>
</dbReference>
<organism evidence="3 4">
    <name type="scientific">Candidatus Neomicrothrix parvicella RN1</name>
    <dbReference type="NCBI Taxonomy" id="1229780"/>
    <lineage>
        <taxon>Bacteria</taxon>
        <taxon>Bacillati</taxon>
        <taxon>Actinomycetota</taxon>
        <taxon>Acidimicrobiia</taxon>
        <taxon>Acidimicrobiales</taxon>
        <taxon>Microthrixaceae</taxon>
        <taxon>Candidatus Neomicrothrix</taxon>
    </lineage>
</organism>
<dbReference type="eggNOG" id="COG0277">
    <property type="taxonomic scope" value="Bacteria"/>
</dbReference>
<protein>
    <submittedName>
        <fullName evidence="3">FAD linked oxidase domain protein</fullName>
    </submittedName>
</protein>
<dbReference type="Gene3D" id="3.30.465.10">
    <property type="match status" value="1"/>
</dbReference>
<dbReference type="Pfam" id="PF01565">
    <property type="entry name" value="FAD_binding_4"/>
    <property type="match status" value="1"/>
</dbReference>
<gene>
    <name evidence="3" type="ORF">BN381_100123</name>
</gene>
<dbReference type="HOGENOM" id="CLU_032465_0_0_11"/>
<dbReference type="STRING" id="1229780.BN381_100123"/>
<evidence type="ECO:0000256" key="1">
    <source>
        <dbReference type="ARBA" id="ARBA00023002"/>
    </source>
</evidence>
<evidence type="ECO:0000313" key="3">
    <source>
        <dbReference type="EMBL" id="CCM62236.1"/>
    </source>
</evidence>
<comment type="caution">
    <text evidence="3">The sequence shown here is derived from an EMBL/GenBank/DDBJ whole genome shotgun (WGS) entry which is preliminary data.</text>
</comment>
<dbReference type="GO" id="GO:0003885">
    <property type="term" value="F:D-arabinono-1,4-lactone oxidase activity"/>
    <property type="evidence" value="ECO:0007669"/>
    <property type="project" value="InterPro"/>
</dbReference>
<dbReference type="InterPro" id="IPR036318">
    <property type="entry name" value="FAD-bd_PCMH-like_sf"/>
</dbReference>
<dbReference type="GO" id="GO:0016020">
    <property type="term" value="C:membrane"/>
    <property type="evidence" value="ECO:0007669"/>
    <property type="project" value="InterPro"/>
</dbReference>
<dbReference type="Pfam" id="PF04030">
    <property type="entry name" value="ALO"/>
    <property type="match status" value="1"/>
</dbReference>